<feature type="transmembrane region" description="Helical" evidence="1">
    <location>
        <begin position="73"/>
        <end position="92"/>
    </location>
</feature>
<evidence type="ECO:0000256" key="1">
    <source>
        <dbReference type="SAM" id="Phobius"/>
    </source>
</evidence>
<name>A0ABW2K6Q3_9BACI</name>
<keyword evidence="1" id="KW-1133">Transmembrane helix</keyword>
<evidence type="ECO:0008006" key="4">
    <source>
        <dbReference type="Google" id="ProtNLM"/>
    </source>
</evidence>
<dbReference type="RefSeq" id="WP_289214863.1">
    <property type="nucleotide sequence ID" value="NZ_JAPVRC010000002.1"/>
</dbReference>
<gene>
    <name evidence="2" type="ORF">ACFQMN_16580</name>
</gene>
<evidence type="ECO:0000313" key="2">
    <source>
        <dbReference type="EMBL" id="MFC7322481.1"/>
    </source>
</evidence>
<feature type="transmembrane region" description="Helical" evidence="1">
    <location>
        <begin position="12"/>
        <end position="37"/>
    </location>
</feature>
<organism evidence="2 3">
    <name type="scientific">Halobacillus campisalis</name>
    <dbReference type="NCBI Taxonomy" id="435909"/>
    <lineage>
        <taxon>Bacteria</taxon>
        <taxon>Bacillati</taxon>
        <taxon>Bacillota</taxon>
        <taxon>Bacilli</taxon>
        <taxon>Bacillales</taxon>
        <taxon>Bacillaceae</taxon>
        <taxon>Halobacillus</taxon>
    </lineage>
</organism>
<keyword evidence="3" id="KW-1185">Reference proteome</keyword>
<keyword evidence="1" id="KW-0472">Membrane</keyword>
<reference evidence="3" key="1">
    <citation type="journal article" date="2019" name="Int. J. Syst. Evol. Microbiol.">
        <title>The Global Catalogue of Microorganisms (GCM) 10K type strain sequencing project: providing services to taxonomists for standard genome sequencing and annotation.</title>
        <authorList>
            <consortium name="The Broad Institute Genomics Platform"/>
            <consortium name="The Broad Institute Genome Sequencing Center for Infectious Disease"/>
            <person name="Wu L."/>
            <person name="Ma J."/>
        </authorList>
    </citation>
    <scope>NUCLEOTIDE SEQUENCE [LARGE SCALE GENOMIC DNA]</scope>
    <source>
        <strain evidence="3">CCUG 73951</strain>
    </source>
</reference>
<feature type="transmembrane region" description="Helical" evidence="1">
    <location>
        <begin position="112"/>
        <end position="132"/>
    </location>
</feature>
<dbReference type="EMBL" id="JBHTBY010000017">
    <property type="protein sequence ID" value="MFC7322481.1"/>
    <property type="molecule type" value="Genomic_DNA"/>
</dbReference>
<evidence type="ECO:0000313" key="3">
    <source>
        <dbReference type="Proteomes" id="UP001596494"/>
    </source>
</evidence>
<sequence length="144" mass="15389">MTNSASKAVMYGITGGVIGGILFGIIMQMQGMIVMLAGTMGSESAVMGWMMHMIISVIFGISFAILTFVIKNIWALAIVFGIGIWIVGPLVIMPMMMGMGTNLANAFTPDQLMSLVTHLFFSFIVAVVFNLLAKKSTVKTEAVA</sequence>
<accession>A0ABW2K6Q3</accession>
<comment type="caution">
    <text evidence="2">The sequence shown here is derived from an EMBL/GenBank/DDBJ whole genome shotgun (WGS) entry which is preliminary data.</text>
</comment>
<dbReference type="Proteomes" id="UP001596494">
    <property type="component" value="Unassembled WGS sequence"/>
</dbReference>
<feature type="transmembrane region" description="Helical" evidence="1">
    <location>
        <begin position="49"/>
        <end position="66"/>
    </location>
</feature>
<proteinExistence type="predicted"/>
<protein>
    <recommendedName>
        <fullName evidence="4">DUF1440 domain-containing protein</fullName>
    </recommendedName>
</protein>
<keyword evidence="1" id="KW-0812">Transmembrane</keyword>